<dbReference type="RefSeq" id="XP_019039592.1">
    <property type="nucleotide sequence ID" value="XM_019183462.1"/>
</dbReference>
<keyword evidence="4" id="KW-0503">Monooxygenase</keyword>
<evidence type="ECO:0000259" key="6">
    <source>
        <dbReference type="Pfam" id="PF00296"/>
    </source>
</evidence>
<organism evidence="7 8">
    <name type="scientific">Wickerhamomyces anomalus (strain ATCC 58044 / CBS 1984 / NCYC 433 / NRRL Y-366-8)</name>
    <name type="common">Yeast</name>
    <name type="synonym">Hansenula anomala</name>
    <dbReference type="NCBI Taxonomy" id="683960"/>
    <lineage>
        <taxon>Eukaryota</taxon>
        <taxon>Fungi</taxon>
        <taxon>Dikarya</taxon>
        <taxon>Ascomycota</taxon>
        <taxon>Saccharomycotina</taxon>
        <taxon>Saccharomycetes</taxon>
        <taxon>Phaffomycetales</taxon>
        <taxon>Wickerhamomycetaceae</taxon>
        <taxon>Wickerhamomyces</taxon>
    </lineage>
</organism>
<dbReference type="GO" id="GO:0016705">
    <property type="term" value="F:oxidoreductase activity, acting on paired donors, with incorporation or reduction of molecular oxygen"/>
    <property type="evidence" value="ECO:0007669"/>
    <property type="project" value="InterPro"/>
</dbReference>
<dbReference type="InterPro" id="IPR011251">
    <property type="entry name" value="Luciferase-like_dom"/>
</dbReference>
<protein>
    <recommendedName>
        <fullName evidence="6">Luciferase-like domain-containing protein</fullName>
    </recommendedName>
</protein>
<dbReference type="Gene3D" id="3.20.20.30">
    <property type="entry name" value="Luciferase-like domain"/>
    <property type="match status" value="1"/>
</dbReference>
<dbReference type="InterPro" id="IPR051260">
    <property type="entry name" value="Diverse_substr_monoxygenases"/>
</dbReference>
<dbReference type="GeneID" id="30200708"/>
<proteinExistence type="inferred from homology"/>
<dbReference type="Proteomes" id="UP000094112">
    <property type="component" value="Unassembled WGS sequence"/>
</dbReference>
<comment type="similarity">
    <text evidence="5">Belongs to the NtaA/SnaA/DszA monooxygenase family.</text>
</comment>
<reference evidence="7 8" key="1">
    <citation type="journal article" date="2016" name="Proc. Natl. Acad. Sci. U.S.A.">
        <title>Comparative genomics of biotechnologically important yeasts.</title>
        <authorList>
            <person name="Riley R."/>
            <person name="Haridas S."/>
            <person name="Wolfe K.H."/>
            <person name="Lopes M.R."/>
            <person name="Hittinger C.T."/>
            <person name="Goeker M."/>
            <person name="Salamov A.A."/>
            <person name="Wisecaver J.H."/>
            <person name="Long T.M."/>
            <person name="Calvey C.H."/>
            <person name="Aerts A.L."/>
            <person name="Barry K.W."/>
            <person name="Choi C."/>
            <person name="Clum A."/>
            <person name="Coughlan A.Y."/>
            <person name="Deshpande S."/>
            <person name="Douglass A.P."/>
            <person name="Hanson S.J."/>
            <person name="Klenk H.-P."/>
            <person name="LaButti K.M."/>
            <person name="Lapidus A."/>
            <person name="Lindquist E.A."/>
            <person name="Lipzen A.M."/>
            <person name="Meier-Kolthoff J.P."/>
            <person name="Ohm R.A."/>
            <person name="Otillar R.P."/>
            <person name="Pangilinan J.L."/>
            <person name="Peng Y."/>
            <person name="Rokas A."/>
            <person name="Rosa C.A."/>
            <person name="Scheuner C."/>
            <person name="Sibirny A.A."/>
            <person name="Slot J.C."/>
            <person name="Stielow J.B."/>
            <person name="Sun H."/>
            <person name="Kurtzman C.P."/>
            <person name="Blackwell M."/>
            <person name="Grigoriev I.V."/>
            <person name="Jeffries T.W."/>
        </authorList>
    </citation>
    <scope>NUCLEOTIDE SEQUENCE [LARGE SCALE GENOMIC DNA]</scope>
    <source>
        <strain evidence="8">ATCC 58044 / CBS 1984 / NCYC 433 / NRRL Y-366-8</strain>
    </source>
</reference>
<dbReference type="AlphaFoldDB" id="A0A1E3P4P6"/>
<dbReference type="STRING" id="683960.A0A1E3P4P6"/>
<dbReference type="InterPro" id="IPR036661">
    <property type="entry name" value="Luciferase-like_sf"/>
</dbReference>
<feature type="domain" description="Luciferase-like" evidence="6">
    <location>
        <begin position="35"/>
        <end position="365"/>
    </location>
</feature>
<dbReference type="Pfam" id="PF00296">
    <property type="entry name" value="Bac_luciferase"/>
    <property type="match status" value="1"/>
</dbReference>
<keyword evidence="3" id="KW-0560">Oxidoreductase</keyword>
<evidence type="ECO:0000256" key="3">
    <source>
        <dbReference type="ARBA" id="ARBA00023002"/>
    </source>
</evidence>
<accession>A0A1E3P4P6</accession>
<name>A0A1E3P4P6_WICAA</name>
<dbReference type="EMBL" id="KV454210">
    <property type="protein sequence ID" value="ODQ60385.1"/>
    <property type="molecule type" value="Genomic_DNA"/>
</dbReference>
<dbReference type="PANTHER" id="PTHR30011">
    <property type="entry name" value="ALKANESULFONATE MONOOXYGENASE-RELATED"/>
    <property type="match status" value="1"/>
</dbReference>
<dbReference type="InterPro" id="IPR016215">
    <property type="entry name" value="NTA_MOA"/>
</dbReference>
<evidence type="ECO:0000313" key="8">
    <source>
        <dbReference type="Proteomes" id="UP000094112"/>
    </source>
</evidence>
<keyword evidence="1" id="KW-0285">Flavoprotein</keyword>
<dbReference type="GO" id="GO:0004497">
    <property type="term" value="F:monooxygenase activity"/>
    <property type="evidence" value="ECO:0007669"/>
    <property type="project" value="UniProtKB-KW"/>
</dbReference>
<dbReference type="SUPFAM" id="SSF51679">
    <property type="entry name" value="Bacterial luciferase-like"/>
    <property type="match status" value="1"/>
</dbReference>
<sequence length="470" mass="52515">MTGQISQARRNRGPLILSAATASTPRNWSLPNDTSREFTRDLNQSIEFAKLAEKAKFHNVFFVDHLTWFDVYGDSHEGSAKYGVNAPRIDPSLLVSALASHTKSIGFITTLSTISEHPYHFARRLASLDHLSDGRAGWNIVASYLPSVGKNLLDGAPIPEHSERYVKTEEYLDAVYELLLSSWRDDALGKYFSIKGPAITEPTKQRFPLVVQAGSSEKGIEFAAENAELVFIDTKSTDKIPEIRKLAETRFNRDPYSIKFITSLLPFIGNTHQEALDKFEEYKKAENLEANLVFFGGISGFDLSKYGWDEEVGDQGESNAIKSITKTVLNGDKGGQTKTDIAKKYGTRLSFAGTASEVADQIEDLLSKADIDGFNFIVSPYPGMLIDIVELLVPELQRRGLAQTEYSVPGGTLRENFYGEEGKTFLSGDHPAYNLRWRKGVSKEQFEKELSLYKALRNERRKSNIGKSKK</sequence>
<gene>
    <name evidence="7" type="ORF">WICANDRAFT_62943</name>
</gene>
<keyword evidence="2" id="KW-0288">FMN</keyword>
<evidence type="ECO:0000256" key="4">
    <source>
        <dbReference type="ARBA" id="ARBA00023033"/>
    </source>
</evidence>
<dbReference type="PIRSF" id="PIRSF000337">
    <property type="entry name" value="NTA_MOA"/>
    <property type="match status" value="1"/>
</dbReference>
<evidence type="ECO:0000256" key="5">
    <source>
        <dbReference type="ARBA" id="ARBA00033748"/>
    </source>
</evidence>
<dbReference type="PANTHER" id="PTHR30011:SF16">
    <property type="entry name" value="C2H2 FINGER DOMAIN TRANSCRIPTION FACTOR (EUROFUNG)-RELATED"/>
    <property type="match status" value="1"/>
</dbReference>
<keyword evidence="8" id="KW-1185">Reference proteome</keyword>
<dbReference type="OrthoDB" id="3979273at2759"/>
<evidence type="ECO:0000313" key="7">
    <source>
        <dbReference type="EMBL" id="ODQ60385.1"/>
    </source>
</evidence>
<evidence type="ECO:0000256" key="2">
    <source>
        <dbReference type="ARBA" id="ARBA00022643"/>
    </source>
</evidence>
<evidence type="ECO:0000256" key="1">
    <source>
        <dbReference type="ARBA" id="ARBA00022630"/>
    </source>
</evidence>